<feature type="compositionally biased region" description="Low complexity" evidence="5">
    <location>
        <begin position="131"/>
        <end position="146"/>
    </location>
</feature>
<proteinExistence type="inferred from homology"/>
<dbReference type="PANTHER" id="PTHR15680:SF9">
    <property type="entry name" value="LARGE RIBOSOMAL SUBUNIT PROTEIN BL19M"/>
    <property type="match status" value="1"/>
</dbReference>
<dbReference type="InterPro" id="IPR008991">
    <property type="entry name" value="Translation_prot_SH3-like_sf"/>
</dbReference>
<accession>A0A0G0T7T5</accession>
<comment type="function">
    <text evidence="4">This protein is located at the 30S-50S ribosomal subunit interface and may play a role in the structure and function of the aminoacyl-tRNA binding site.</text>
</comment>
<feature type="region of interest" description="Disordered" evidence="5">
    <location>
        <begin position="127"/>
        <end position="160"/>
    </location>
</feature>
<dbReference type="NCBIfam" id="TIGR01024">
    <property type="entry name" value="rplS_bact"/>
    <property type="match status" value="1"/>
</dbReference>
<dbReference type="InterPro" id="IPR001857">
    <property type="entry name" value="Ribosomal_bL19"/>
</dbReference>
<keyword evidence="3 4" id="KW-0687">Ribonucleoprotein</keyword>
<evidence type="ECO:0000313" key="6">
    <source>
        <dbReference type="EMBL" id="KKR70831.1"/>
    </source>
</evidence>
<feature type="compositionally biased region" description="Basic residues" evidence="5">
    <location>
        <begin position="147"/>
        <end position="160"/>
    </location>
</feature>
<dbReference type="GO" id="GO:0022625">
    <property type="term" value="C:cytosolic large ribosomal subunit"/>
    <property type="evidence" value="ECO:0007669"/>
    <property type="project" value="TreeGrafter"/>
</dbReference>
<evidence type="ECO:0000256" key="1">
    <source>
        <dbReference type="ARBA" id="ARBA00005781"/>
    </source>
</evidence>
<evidence type="ECO:0000313" key="7">
    <source>
        <dbReference type="Proteomes" id="UP000034664"/>
    </source>
</evidence>
<comment type="similarity">
    <text evidence="1 4">Belongs to the bacterial ribosomal protein bL19 family.</text>
</comment>
<name>A0A0G0T7T5_9BACT</name>
<dbReference type="InterPro" id="IPR038657">
    <property type="entry name" value="Ribosomal_bL19_sf"/>
</dbReference>
<dbReference type="Pfam" id="PF01245">
    <property type="entry name" value="Ribosomal_L19"/>
    <property type="match status" value="1"/>
</dbReference>
<organism evidence="6 7">
    <name type="scientific">Candidatus Roizmanbacteria bacterium GW2011_GWB1_40_7</name>
    <dbReference type="NCBI Taxonomy" id="1618482"/>
    <lineage>
        <taxon>Bacteria</taxon>
        <taxon>Candidatus Roizmaniibacteriota</taxon>
    </lineage>
</organism>
<evidence type="ECO:0000256" key="2">
    <source>
        <dbReference type="ARBA" id="ARBA00022980"/>
    </source>
</evidence>
<evidence type="ECO:0000256" key="3">
    <source>
        <dbReference type="ARBA" id="ARBA00023274"/>
    </source>
</evidence>
<dbReference type="EMBL" id="LBZM01000044">
    <property type="protein sequence ID" value="KKR70831.1"/>
    <property type="molecule type" value="Genomic_DNA"/>
</dbReference>
<dbReference type="PRINTS" id="PR00061">
    <property type="entry name" value="RIBOSOMALL19"/>
</dbReference>
<dbReference type="SUPFAM" id="SSF50104">
    <property type="entry name" value="Translation proteins SH3-like domain"/>
    <property type="match status" value="1"/>
</dbReference>
<dbReference type="Gene3D" id="2.30.30.790">
    <property type="match status" value="1"/>
</dbReference>
<comment type="caution">
    <text evidence="6">The sequence shown here is derived from an EMBL/GenBank/DDBJ whole genome shotgun (WGS) entry which is preliminary data.</text>
</comment>
<dbReference type="PATRIC" id="fig|1618482.3.peg.1154"/>
<dbReference type="AlphaFoldDB" id="A0A0G0T7T5"/>
<sequence>MVLQTTHKEITFHVGDTVRVHYRIMERETKAGKTKKSVQEEIKERIQPFEGLVISIKGSEENKSFTVRRMGDQNIGIERVFPLISPWIEKIEVKQVGRVRRAKLYYLKNRGNLEVKQVQQEVKKVSRKVVKNASAKSIKKSSQSNPRKPRRTTRTKISSK</sequence>
<evidence type="ECO:0000256" key="5">
    <source>
        <dbReference type="SAM" id="MobiDB-lite"/>
    </source>
</evidence>
<keyword evidence="2 6" id="KW-0689">Ribosomal protein</keyword>
<dbReference type="GO" id="GO:0003735">
    <property type="term" value="F:structural constituent of ribosome"/>
    <property type="evidence" value="ECO:0007669"/>
    <property type="project" value="InterPro"/>
</dbReference>
<protein>
    <recommendedName>
        <fullName evidence="4">50S ribosomal protein L19</fullName>
    </recommendedName>
</protein>
<dbReference type="PANTHER" id="PTHR15680">
    <property type="entry name" value="RIBOSOMAL PROTEIN L19"/>
    <property type="match status" value="1"/>
</dbReference>
<dbReference type="Proteomes" id="UP000034664">
    <property type="component" value="Unassembled WGS sequence"/>
</dbReference>
<evidence type="ECO:0000256" key="4">
    <source>
        <dbReference type="RuleBase" id="RU000559"/>
    </source>
</evidence>
<reference evidence="6 7" key="1">
    <citation type="journal article" date="2015" name="Nature">
        <title>rRNA introns, odd ribosomes, and small enigmatic genomes across a large radiation of phyla.</title>
        <authorList>
            <person name="Brown C.T."/>
            <person name="Hug L.A."/>
            <person name="Thomas B.C."/>
            <person name="Sharon I."/>
            <person name="Castelle C.J."/>
            <person name="Singh A."/>
            <person name="Wilkins M.J."/>
            <person name="Williams K.H."/>
            <person name="Banfield J.F."/>
        </authorList>
    </citation>
    <scope>NUCLEOTIDE SEQUENCE [LARGE SCALE GENOMIC DNA]</scope>
</reference>
<dbReference type="PROSITE" id="PS01015">
    <property type="entry name" value="RIBOSOMAL_L19"/>
    <property type="match status" value="1"/>
</dbReference>
<dbReference type="InterPro" id="IPR018257">
    <property type="entry name" value="Ribosomal_bL19_CS"/>
</dbReference>
<gene>
    <name evidence="6" type="ORF">UU14_C0044G0002</name>
</gene>
<dbReference type="GO" id="GO:0006412">
    <property type="term" value="P:translation"/>
    <property type="evidence" value="ECO:0007669"/>
    <property type="project" value="InterPro"/>
</dbReference>